<dbReference type="WBParaSite" id="MBELARI_LOCUS10961">
    <property type="protein sequence ID" value="MBELARI_LOCUS10961"/>
    <property type="gene ID" value="MBELARI_LOCUS10961"/>
</dbReference>
<dbReference type="InterPro" id="IPR000222">
    <property type="entry name" value="PP2C_BS"/>
</dbReference>
<evidence type="ECO:0000256" key="8">
    <source>
        <dbReference type="ARBA" id="ARBA00023211"/>
    </source>
</evidence>
<sequence>MGTYLSKPNTEKETQTGSSTKIKYASTSMQGWRVHQEDAHNCILNLVDGWSLFSVYDGHGGPEVAQYTAEKLPEFLKTDLFKDGEPIERNFQDVFIEYDDHLRGAEAMKKLQQIAGITKDNQDDNEEEVVKMFEESSLPVKALLEKYGVRLLRRNSDGMARSLEDGVEPEENEEEPLDDEENEEENEQGNGEEKEPIKTKKRPSTEKEVDECKRRKVEDENAENAEKKEETSEQVNDEDKDEKSNEVDESHAEGGSNGACGTTGEDDEDSDPSYREEDEESFDESEEELDEEDPETMEGGNMGGEVPGEDSGTTACVCLLSDSKIIVANIGDSRAVLCRDGKAIDLSVDHKPEDEAETKRIEKAGGKVTEDGRVNGGLNLSRAFGDHFYKKNTELPLADQMISALPDVITKELSPEDRFLIVACDGIWNSMESQQVVDYVKERLEKKRSLADIVEELCDSCMAENTAGDGTGCDNMTVILIDLQKAQDESQTAIL</sequence>
<dbReference type="Pfam" id="PF00481">
    <property type="entry name" value="PP2C"/>
    <property type="match status" value="2"/>
</dbReference>
<evidence type="ECO:0000256" key="7">
    <source>
        <dbReference type="ARBA" id="ARBA00022912"/>
    </source>
</evidence>
<keyword evidence="5 9" id="KW-0378">Hydrolase</keyword>
<dbReference type="PROSITE" id="PS51746">
    <property type="entry name" value="PPM_2"/>
    <property type="match status" value="1"/>
</dbReference>
<accession>A0AAF3EAL3</accession>
<feature type="compositionally biased region" description="Basic and acidic residues" evidence="10">
    <location>
        <begin position="241"/>
        <end position="252"/>
    </location>
</feature>
<evidence type="ECO:0000256" key="3">
    <source>
        <dbReference type="ARBA" id="ARBA00013081"/>
    </source>
</evidence>
<dbReference type="GO" id="GO:0046872">
    <property type="term" value="F:metal ion binding"/>
    <property type="evidence" value="ECO:0007669"/>
    <property type="project" value="UniProtKB-KW"/>
</dbReference>
<evidence type="ECO:0000256" key="4">
    <source>
        <dbReference type="ARBA" id="ARBA00022723"/>
    </source>
</evidence>
<feature type="domain" description="PPM-type phosphatase" evidence="11">
    <location>
        <begin position="23"/>
        <end position="483"/>
    </location>
</feature>
<dbReference type="GO" id="GO:0004722">
    <property type="term" value="F:protein serine/threonine phosphatase activity"/>
    <property type="evidence" value="ECO:0007669"/>
    <property type="project" value="UniProtKB-EC"/>
</dbReference>
<dbReference type="InterPro" id="IPR015655">
    <property type="entry name" value="PP2C"/>
</dbReference>
<dbReference type="SUPFAM" id="SSF81606">
    <property type="entry name" value="PP2C-like"/>
    <property type="match status" value="1"/>
</dbReference>
<dbReference type="PANTHER" id="PTHR13832:SF803">
    <property type="entry name" value="PROTEIN PHOSPHATASE 1G"/>
    <property type="match status" value="1"/>
</dbReference>
<name>A0AAF3EAL3_9BILA</name>
<evidence type="ECO:0000313" key="13">
    <source>
        <dbReference type="WBParaSite" id="MBELARI_LOCUS10961"/>
    </source>
</evidence>
<dbReference type="InterPro" id="IPR001932">
    <property type="entry name" value="PPM-type_phosphatase-like_dom"/>
</dbReference>
<dbReference type="PANTHER" id="PTHR13832">
    <property type="entry name" value="PROTEIN PHOSPHATASE 2C"/>
    <property type="match status" value="1"/>
</dbReference>
<dbReference type="SMART" id="SM00332">
    <property type="entry name" value="PP2Cc"/>
    <property type="match status" value="1"/>
</dbReference>
<feature type="compositionally biased region" description="Basic and acidic residues" evidence="10">
    <location>
        <begin position="191"/>
        <end position="231"/>
    </location>
</feature>
<evidence type="ECO:0000259" key="11">
    <source>
        <dbReference type="PROSITE" id="PS51746"/>
    </source>
</evidence>
<protein>
    <recommendedName>
        <fullName evidence="3">protein-serine/threonine phosphatase</fullName>
        <ecNumber evidence="3">3.1.3.16</ecNumber>
    </recommendedName>
</protein>
<keyword evidence="6" id="KW-0460">Magnesium</keyword>
<keyword evidence="12" id="KW-1185">Reference proteome</keyword>
<evidence type="ECO:0000256" key="10">
    <source>
        <dbReference type="SAM" id="MobiDB-lite"/>
    </source>
</evidence>
<feature type="region of interest" description="Disordered" evidence="10">
    <location>
        <begin position="160"/>
        <end position="310"/>
    </location>
</feature>
<reference evidence="13" key="1">
    <citation type="submission" date="2024-02" db="UniProtKB">
        <authorList>
            <consortium name="WormBaseParasite"/>
        </authorList>
    </citation>
    <scope>IDENTIFICATION</scope>
</reference>
<comment type="similarity">
    <text evidence="2 9">Belongs to the PP2C family.</text>
</comment>
<keyword evidence="4" id="KW-0479">Metal-binding</keyword>
<dbReference type="AlphaFoldDB" id="A0AAF3EAL3"/>
<keyword evidence="8" id="KW-0464">Manganese</keyword>
<evidence type="ECO:0000313" key="12">
    <source>
        <dbReference type="Proteomes" id="UP000887575"/>
    </source>
</evidence>
<dbReference type="PROSITE" id="PS01032">
    <property type="entry name" value="PPM_1"/>
    <property type="match status" value="1"/>
</dbReference>
<dbReference type="InterPro" id="IPR036457">
    <property type="entry name" value="PPM-type-like_dom_sf"/>
</dbReference>
<dbReference type="EC" id="3.1.3.16" evidence="3"/>
<feature type="compositionally biased region" description="Acidic residues" evidence="10">
    <location>
        <begin position="165"/>
        <end position="187"/>
    </location>
</feature>
<proteinExistence type="inferred from homology"/>
<evidence type="ECO:0000256" key="9">
    <source>
        <dbReference type="RuleBase" id="RU003465"/>
    </source>
</evidence>
<dbReference type="CDD" id="cd00143">
    <property type="entry name" value="PP2Cc"/>
    <property type="match status" value="1"/>
</dbReference>
<evidence type="ECO:0000256" key="2">
    <source>
        <dbReference type="ARBA" id="ARBA00006702"/>
    </source>
</evidence>
<comment type="cofactor">
    <cofactor evidence="1">
        <name>Mn(2+)</name>
        <dbReference type="ChEBI" id="CHEBI:29035"/>
    </cofactor>
</comment>
<evidence type="ECO:0000256" key="6">
    <source>
        <dbReference type="ARBA" id="ARBA00022842"/>
    </source>
</evidence>
<feature type="region of interest" description="Disordered" evidence="10">
    <location>
        <begin position="1"/>
        <end position="21"/>
    </location>
</feature>
<evidence type="ECO:0000256" key="5">
    <source>
        <dbReference type="ARBA" id="ARBA00022801"/>
    </source>
</evidence>
<organism evidence="12 13">
    <name type="scientific">Mesorhabditis belari</name>
    <dbReference type="NCBI Taxonomy" id="2138241"/>
    <lineage>
        <taxon>Eukaryota</taxon>
        <taxon>Metazoa</taxon>
        <taxon>Ecdysozoa</taxon>
        <taxon>Nematoda</taxon>
        <taxon>Chromadorea</taxon>
        <taxon>Rhabditida</taxon>
        <taxon>Rhabditina</taxon>
        <taxon>Rhabditomorpha</taxon>
        <taxon>Rhabditoidea</taxon>
        <taxon>Rhabditidae</taxon>
        <taxon>Mesorhabditinae</taxon>
        <taxon>Mesorhabditis</taxon>
    </lineage>
</organism>
<dbReference type="Proteomes" id="UP000887575">
    <property type="component" value="Unassembled WGS sequence"/>
</dbReference>
<dbReference type="Gene3D" id="3.60.40.10">
    <property type="entry name" value="PPM-type phosphatase domain"/>
    <property type="match status" value="2"/>
</dbReference>
<feature type="compositionally biased region" description="Acidic residues" evidence="10">
    <location>
        <begin position="264"/>
        <end position="296"/>
    </location>
</feature>
<keyword evidence="7 9" id="KW-0904">Protein phosphatase</keyword>
<evidence type="ECO:0000256" key="1">
    <source>
        <dbReference type="ARBA" id="ARBA00001936"/>
    </source>
</evidence>